<feature type="transmembrane region" description="Helical" evidence="1">
    <location>
        <begin position="298"/>
        <end position="317"/>
    </location>
</feature>
<dbReference type="InterPro" id="IPR029044">
    <property type="entry name" value="Nucleotide-diphossugar_trans"/>
</dbReference>
<dbReference type="PANTHER" id="PTHR48090:SF7">
    <property type="entry name" value="RFBJ PROTEIN"/>
    <property type="match status" value="1"/>
</dbReference>
<dbReference type="Proteomes" id="UP000056905">
    <property type="component" value="Chromosome"/>
</dbReference>
<dbReference type="InterPro" id="IPR050256">
    <property type="entry name" value="Glycosyltransferase_2"/>
</dbReference>
<dbReference type="STRING" id="69395.AQ619_17110"/>
<dbReference type="OrthoDB" id="7527830at2"/>
<evidence type="ECO:0000256" key="1">
    <source>
        <dbReference type="SAM" id="Phobius"/>
    </source>
</evidence>
<keyword evidence="3" id="KW-0808">Transferase</keyword>
<dbReference type="RefSeq" id="WP_062150520.1">
    <property type="nucleotide sequence ID" value="NZ_CP013002.1"/>
</dbReference>
<feature type="transmembrane region" description="Helical" evidence="1">
    <location>
        <begin position="254"/>
        <end position="278"/>
    </location>
</feature>
<dbReference type="EMBL" id="CP013002">
    <property type="protein sequence ID" value="ALL14944.1"/>
    <property type="molecule type" value="Genomic_DNA"/>
</dbReference>
<dbReference type="AlphaFoldDB" id="A0A0P0P3Q1"/>
<protein>
    <submittedName>
        <fullName evidence="3">Glycosyl transferase family 2</fullName>
    </submittedName>
</protein>
<reference evidence="3 4" key="1">
    <citation type="submission" date="2015-10" db="EMBL/GenBank/DDBJ databases">
        <title>Conservation of the essential genome among Caulobacter and Brevundimonas species.</title>
        <authorList>
            <person name="Scott D."/>
            <person name="Ely B."/>
        </authorList>
    </citation>
    <scope>NUCLEOTIDE SEQUENCE [LARGE SCALE GENOMIC DNA]</scope>
    <source>
        <strain evidence="3 4">CB4</strain>
    </source>
</reference>
<dbReference type="KEGG" id="chq:AQ619_17110"/>
<name>A0A0P0P3Q1_9CAUL</name>
<evidence type="ECO:0000313" key="3">
    <source>
        <dbReference type="EMBL" id="ALL14944.1"/>
    </source>
</evidence>
<dbReference type="Pfam" id="PF00535">
    <property type="entry name" value="Glycos_transf_2"/>
    <property type="match status" value="1"/>
</dbReference>
<dbReference type="CDD" id="cd04179">
    <property type="entry name" value="DPM_DPG-synthase_like"/>
    <property type="match status" value="1"/>
</dbReference>
<sequence length="339" mass="36852">MAAKSSIVRRPDHGPSPVRIAAILPCYRSGAHVLEVIAAIGPEVEAIICVDDACPDGVGDLIEAKATDPRVVVLRHAVNQGVGGAVCTGYAHALAMGADVFVKIDSDGQMDPSEIAVLVDPIARGDADYAKGNRFYNIEDLQGMPALRLFGNAGLSFLTKLSTGYWSVFDPTNGYTAVHARMIERVRLDKVAKRYFFESDLLFRLGTLRARVADVPMAAIYGDEVSQMNVGKIVLPFLASNIANFFKRLFYTYLLRNFSVASLYLLIGVPLTLFGLVFGAGRWIEAVSDARPATSGQVMFAALPILIGVQMVLNFIAYDVENEPRTTVWPLLRPKKRGA</sequence>
<keyword evidence="1" id="KW-1133">Transmembrane helix</keyword>
<dbReference type="SUPFAM" id="SSF53448">
    <property type="entry name" value="Nucleotide-diphospho-sugar transferases"/>
    <property type="match status" value="1"/>
</dbReference>
<keyword evidence="4" id="KW-1185">Reference proteome</keyword>
<evidence type="ECO:0000259" key="2">
    <source>
        <dbReference type="Pfam" id="PF00535"/>
    </source>
</evidence>
<organism evidence="3 4">
    <name type="scientific">Caulobacter henricii</name>
    <dbReference type="NCBI Taxonomy" id="69395"/>
    <lineage>
        <taxon>Bacteria</taxon>
        <taxon>Pseudomonadati</taxon>
        <taxon>Pseudomonadota</taxon>
        <taxon>Alphaproteobacteria</taxon>
        <taxon>Caulobacterales</taxon>
        <taxon>Caulobacteraceae</taxon>
        <taxon>Caulobacter</taxon>
    </lineage>
</organism>
<accession>A0A0P0P3Q1</accession>
<gene>
    <name evidence="3" type="ORF">AQ619_17110</name>
</gene>
<dbReference type="PANTHER" id="PTHR48090">
    <property type="entry name" value="UNDECAPRENYL-PHOSPHATE 4-DEOXY-4-FORMAMIDO-L-ARABINOSE TRANSFERASE-RELATED"/>
    <property type="match status" value="1"/>
</dbReference>
<feature type="domain" description="Glycosyltransferase 2-like" evidence="2">
    <location>
        <begin position="23"/>
        <end position="185"/>
    </location>
</feature>
<evidence type="ECO:0000313" key="4">
    <source>
        <dbReference type="Proteomes" id="UP000056905"/>
    </source>
</evidence>
<dbReference type="Gene3D" id="3.90.550.10">
    <property type="entry name" value="Spore Coat Polysaccharide Biosynthesis Protein SpsA, Chain A"/>
    <property type="match status" value="1"/>
</dbReference>
<keyword evidence="1" id="KW-0472">Membrane</keyword>
<dbReference type="InterPro" id="IPR001173">
    <property type="entry name" value="Glyco_trans_2-like"/>
</dbReference>
<dbReference type="GO" id="GO:0016740">
    <property type="term" value="F:transferase activity"/>
    <property type="evidence" value="ECO:0007669"/>
    <property type="project" value="UniProtKB-KW"/>
</dbReference>
<proteinExistence type="predicted"/>
<keyword evidence="1" id="KW-0812">Transmembrane</keyword>